<feature type="domain" description="Gcp-like" evidence="1">
    <location>
        <begin position="31"/>
        <end position="149"/>
    </location>
</feature>
<comment type="caution">
    <text evidence="2">The sequence shown here is derived from an EMBL/GenBank/DDBJ whole genome shotgun (WGS) entry which is preliminary data.</text>
</comment>
<name>A0A6V7RLN5_9BACL</name>
<dbReference type="EMBL" id="CAJEWE010000011">
    <property type="protein sequence ID" value="CAD2079249.1"/>
    <property type="molecule type" value="Genomic_DNA"/>
</dbReference>
<dbReference type="PANTHER" id="PTHR11735:SF11">
    <property type="entry name" value="TRNA THREONYLCARBAMOYLADENOSINE BIOSYNTHESIS PROTEIN TSAB"/>
    <property type="match status" value="1"/>
</dbReference>
<keyword evidence="3" id="KW-1185">Reference proteome</keyword>
<proteinExistence type="predicted"/>
<dbReference type="Pfam" id="PF00814">
    <property type="entry name" value="TsaD"/>
    <property type="match status" value="1"/>
</dbReference>
<evidence type="ECO:0000313" key="2">
    <source>
        <dbReference type="EMBL" id="CAD2079249.1"/>
    </source>
</evidence>
<reference evidence="2 3" key="1">
    <citation type="submission" date="2020-07" db="EMBL/GenBank/DDBJ databases">
        <authorList>
            <person name="Criscuolo A."/>
        </authorList>
    </citation>
    <scope>NUCLEOTIDE SEQUENCE [LARGE SCALE GENOMIC DNA]</scope>
    <source>
        <strain evidence="3">CIP 111030</strain>
    </source>
</reference>
<dbReference type="GO" id="GO:0002949">
    <property type="term" value="P:tRNA threonylcarbamoyladenosine modification"/>
    <property type="evidence" value="ECO:0007669"/>
    <property type="project" value="InterPro"/>
</dbReference>
<dbReference type="RefSeq" id="WP_186088404.1">
    <property type="nucleotide sequence ID" value="NZ_BMDB01000004.1"/>
</dbReference>
<dbReference type="GO" id="GO:0005829">
    <property type="term" value="C:cytosol"/>
    <property type="evidence" value="ECO:0007669"/>
    <property type="project" value="TreeGrafter"/>
</dbReference>
<sequence length="214" mass="23476">MKTLLIDTSDQVLSVAVTDTIILGEININIKRTHSETLMPYISELLNMTNVKKNELEQIVVSNGPGSYTGVRIGVTVAKTLAVALNIPIYTVSSLFVMAASVRGVVAPVIDARRGNVYGAIYELDGESFDTLKEPMYLSFEEFSETVKDTGAIVIGNTDLKQNFEGNVTHVMSRVGNVVNYTDALVEVDAHSVVPEYLRISEAERNWIESTSEK</sequence>
<dbReference type="InterPro" id="IPR043129">
    <property type="entry name" value="ATPase_NBD"/>
</dbReference>
<dbReference type="InterPro" id="IPR000905">
    <property type="entry name" value="Gcp-like_dom"/>
</dbReference>
<dbReference type="InterPro" id="IPR022496">
    <property type="entry name" value="T6A_TsaB"/>
</dbReference>
<dbReference type="Gene3D" id="3.30.420.200">
    <property type="match status" value="1"/>
</dbReference>
<dbReference type="PANTHER" id="PTHR11735">
    <property type="entry name" value="TRNA N6-ADENOSINE THREONYLCARBAMOYLTRANSFERASE"/>
    <property type="match status" value="1"/>
</dbReference>
<dbReference type="Gene3D" id="3.30.420.40">
    <property type="match status" value="1"/>
</dbReference>
<dbReference type="AlphaFoldDB" id="A0A6V7RLN5"/>
<dbReference type="SUPFAM" id="SSF53067">
    <property type="entry name" value="Actin-like ATPase domain"/>
    <property type="match status" value="2"/>
</dbReference>
<dbReference type="NCBIfam" id="TIGR03725">
    <property type="entry name" value="T6A_YeaZ"/>
    <property type="match status" value="1"/>
</dbReference>
<dbReference type="CDD" id="cd24032">
    <property type="entry name" value="ASKHA_NBD_TsaB"/>
    <property type="match status" value="1"/>
</dbReference>
<evidence type="ECO:0000313" key="3">
    <source>
        <dbReference type="Proteomes" id="UP000521032"/>
    </source>
</evidence>
<accession>A0A6V7RLN5</accession>
<protein>
    <submittedName>
        <fullName evidence="2">tRNA threonylcarbamoyladenosine biosynthesis protein TsaB</fullName>
    </submittedName>
</protein>
<dbReference type="Proteomes" id="UP000521032">
    <property type="component" value="Unassembled WGS sequence"/>
</dbReference>
<evidence type="ECO:0000259" key="1">
    <source>
        <dbReference type="Pfam" id="PF00814"/>
    </source>
</evidence>
<gene>
    <name evidence="2" type="primary">tsaB</name>
    <name evidence="2" type="ORF">JEOSCH030_01589</name>
</gene>
<organism evidence="2 3">
    <name type="scientific">Phocicoccus schoeneichii</name>
    <dbReference type="NCBI Taxonomy" id="1812261"/>
    <lineage>
        <taxon>Bacteria</taxon>
        <taxon>Bacillati</taxon>
        <taxon>Bacillota</taxon>
        <taxon>Bacilli</taxon>
        <taxon>Bacillales</taxon>
        <taxon>Salinicoccaceae</taxon>
        <taxon>Phocicoccus</taxon>
    </lineage>
</organism>